<sequence length="77" mass="8005">MFRHTLFAYKAAKHPPVSFSCTAGHSLPGTGSEAVGLGTTGVRPQHGRCPSAVQPVTGIRTTAEAGKEGYFPASSYL</sequence>
<dbReference type="HOGENOM" id="CLU_2635122_0_0_10"/>
<evidence type="ECO:0000313" key="2">
    <source>
        <dbReference type="EMBL" id="EGC20802.1"/>
    </source>
</evidence>
<organism evidence="2 3">
    <name type="scientific">Prevotella multiformis DSM 16608</name>
    <dbReference type="NCBI Taxonomy" id="888743"/>
    <lineage>
        <taxon>Bacteria</taxon>
        <taxon>Pseudomonadati</taxon>
        <taxon>Bacteroidota</taxon>
        <taxon>Bacteroidia</taxon>
        <taxon>Bacteroidales</taxon>
        <taxon>Prevotellaceae</taxon>
        <taxon>Prevotella</taxon>
    </lineage>
</organism>
<dbReference type="AlphaFoldDB" id="F0F540"/>
<keyword evidence="3" id="KW-1185">Reference proteome</keyword>
<dbReference type="Proteomes" id="UP000005697">
    <property type="component" value="Unassembled WGS sequence"/>
</dbReference>
<proteinExistence type="predicted"/>
<accession>F0F540</accession>
<protein>
    <submittedName>
        <fullName evidence="2">Uncharacterized protein</fullName>
    </submittedName>
</protein>
<feature type="region of interest" description="Disordered" evidence="1">
    <location>
        <begin position="32"/>
        <end position="53"/>
    </location>
</feature>
<comment type="caution">
    <text evidence="2">The sequence shown here is derived from an EMBL/GenBank/DDBJ whole genome shotgun (WGS) entry which is preliminary data.</text>
</comment>
<name>F0F540_9BACT</name>
<evidence type="ECO:0000256" key="1">
    <source>
        <dbReference type="SAM" id="MobiDB-lite"/>
    </source>
</evidence>
<evidence type="ECO:0000313" key="3">
    <source>
        <dbReference type="Proteomes" id="UP000005697"/>
    </source>
</evidence>
<dbReference type="EMBL" id="AEWX01000009">
    <property type="protein sequence ID" value="EGC20802.1"/>
    <property type="molecule type" value="Genomic_DNA"/>
</dbReference>
<reference evidence="2 3" key="1">
    <citation type="submission" date="2011-01" db="EMBL/GenBank/DDBJ databases">
        <authorList>
            <person name="Muzny D."/>
            <person name="Qin X."/>
            <person name="Deng J."/>
            <person name="Jiang H."/>
            <person name="Liu Y."/>
            <person name="Qu J."/>
            <person name="Song X.-Z."/>
            <person name="Zhang L."/>
            <person name="Thornton R."/>
            <person name="Coyle M."/>
            <person name="Francisco L."/>
            <person name="Jackson L."/>
            <person name="Javaid M."/>
            <person name="Korchina V."/>
            <person name="Kovar C."/>
            <person name="Mata R."/>
            <person name="Mathew T."/>
            <person name="Ngo R."/>
            <person name="Nguyen L."/>
            <person name="Nguyen N."/>
            <person name="Okwuonu G."/>
            <person name="Ongeri F."/>
            <person name="Pham C."/>
            <person name="Simmons D."/>
            <person name="Wilczek-Boney K."/>
            <person name="Hale W."/>
            <person name="Jakkamsetti A."/>
            <person name="Pham P."/>
            <person name="Ruth R."/>
            <person name="San Lucas F."/>
            <person name="Warren J."/>
            <person name="Zhang J."/>
            <person name="Zhao Z."/>
            <person name="Zhou C."/>
            <person name="Zhu D."/>
            <person name="Lee S."/>
            <person name="Bess C."/>
            <person name="Blankenburg K."/>
            <person name="Forbes L."/>
            <person name="Fu Q."/>
            <person name="Gubbala S."/>
            <person name="Hirani K."/>
            <person name="Jayaseelan J.C."/>
            <person name="Lara F."/>
            <person name="Munidasa M."/>
            <person name="Palculict T."/>
            <person name="Patil S."/>
            <person name="Pu L.-L."/>
            <person name="Saada N."/>
            <person name="Tang L."/>
            <person name="Weissenberger G."/>
            <person name="Zhu Y."/>
            <person name="Hemphill L."/>
            <person name="Shang Y."/>
            <person name="Youmans B."/>
            <person name="Ayvaz T."/>
            <person name="Ross M."/>
            <person name="Santibanez J."/>
            <person name="Aqrawi P."/>
            <person name="Gross S."/>
            <person name="Joshi V."/>
            <person name="Fowler G."/>
            <person name="Nazareth L."/>
            <person name="Reid J."/>
            <person name="Worley K."/>
            <person name="Petrosino J."/>
            <person name="Highlander S."/>
            <person name="Gibbs R."/>
        </authorList>
    </citation>
    <scope>NUCLEOTIDE SEQUENCE [LARGE SCALE GENOMIC DNA]</scope>
    <source>
        <strain evidence="2 3">DSM 16608</strain>
    </source>
</reference>
<gene>
    <name evidence="2" type="ORF">HMPREF9141_0706</name>
</gene>
<dbReference type="STRING" id="888743.HMPREF9141_0706"/>